<dbReference type="Proteomes" id="UP000007431">
    <property type="component" value="Unassembled WGS sequence"/>
</dbReference>
<proteinExistence type="predicted"/>
<keyword evidence="2" id="KW-1133">Transmembrane helix</keyword>
<dbReference type="Pfam" id="PF20153">
    <property type="entry name" value="DUF6535"/>
    <property type="match status" value="1"/>
</dbReference>
<evidence type="ECO:0000313" key="4">
    <source>
        <dbReference type="EMBL" id="EFJ00714.1"/>
    </source>
</evidence>
<keyword evidence="2" id="KW-0472">Membrane</keyword>
<evidence type="ECO:0000256" key="1">
    <source>
        <dbReference type="SAM" id="MobiDB-lite"/>
    </source>
</evidence>
<protein>
    <recommendedName>
        <fullName evidence="3">DUF6535 domain-containing protein</fullName>
    </recommendedName>
</protein>
<feature type="non-terminal residue" evidence="4">
    <location>
        <position position="952"/>
    </location>
</feature>
<dbReference type="InParanoid" id="D8PUG3"/>
<feature type="domain" description="DUF6535" evidence="3">
    <location>
        <begin position="74"/>
        <end position="254"/>
    </location>
</feature>
<keyword evidence="5" id="KW-1185">Reference proteome</keyword>
<feature type="compositionally biased region" description="Basic and acidic residues" evidence="1">
    <location>
        <begin position="25"/>
        <end position="36"/>
    </location>
</feature>
<reference evidence="4 5" key="1">
    <citation type="journal article" date="2010" name="Nat. Biotechnol.">
        <title>Genome sequence of the model mushroom Schizophyllum commune.</title>
        <authorList>
            <person name="Ohm R.A."/>
            <person name="de Jong J.F."/>
            <person name="Lugones L.G."/>
            <person name="Aerts A."/>
            <person name="Kothe E."/>
            <person name="Stajich J.E."/>
            <person name="de Vries R.P."/>
            <person name="Record E."/>
            <person name="Levasseur A."/>
            <person name="Baker S.E."/>
            <person name="Bartholomew K.A."/>
            <person name="Coutinho P.M."/>
            <person name="Erdmann S."/>
            <person name="Fowler T.J."/>
            <person name="Gathman A.C."/>
            <person name="Lombard V."/>
            <person name="Henrissat B."/>
            <person name="Knabe N."/>
            <person name="Kuees U."/>
            <person name="Lilly W.W."/>
            <person name="Lindquist E."/>
            <person name="Lucas S."/>
            <person name="Magnuson J.K."/>
            <person name="Piumi F."/>
            <person name="Raudaskoski M."/>
            <person name="Salamov A."/>
            <person name="Schmutz J."/>
            <person name="Schwarze F.W.M.R."/>
            <person name="vanKuyk P.A."/>
            <person name="Horton J.S."/>
            <person name="Grigoriev I.V."/>
            <person name="Woesten H.A.B."/>
        </authorList>
    </citation>
    <scope>NUCLEOTIDE SEQUENCE [LARGE SCALE GENOMIC DNA]</scope>
    <source>
        <strain evidence="5">H4-8 / FGSC 9210</strain>
    </source>
</reference>
<evidence type="ECO:0000313" key="5">
    <source>
        <dbReference type="Proteomes" id="UP000007431"/>
    </source>
</evidence>
<evidence type="ECO:0000256" key="2">
    <source>
        <dbReference type="SAM" id="Phobius"/>
    </source>
</evidence>
<feature type="transmembrane region" description="Helical" evidence="2">
    <location>
        <begin position="173"/>
        <end position="192"/>
    </location>
</feature>
<accession>D8PUG3</accession>
<dbReference type="eggNOG" id="ENOG502SNQJ">
    <property type="taxonomic scope" value="Eukaryota"/>
</dbReference>
<dbReference type="InterPro" id="IPR045338">
    <property type="entry name" value="DUF6535"/>
</dbReference>
<feature type="transmembrane region" description="Helical" evidence="2">
    <location>
        <begin position="258"/>
        <end position="280"/>
    </location>
</feature>
<feature type="transmembrane region" description="Helical" evidence="2">
    <location>
        <begin position="224"/>
        <end position="252"/>
    </location>
</feature>
<keyword evidence="2" id="KW-0812">Transmembrane</keyword>
<dbReference type="EMBL" id="GL377303">
    <property type="protein sequence ID" value="EFJ00714.1"/>
    <property type="molecule type" value="Genomic_DNA"/>
</dbReference>
<organism evidence="5">
    <name type="scientific">Schizophyllum commune (strain H4-8 / FGSC 9210)</name>
    <name type="common">Split gill fungus</name>
    <dbReference type="NCBI Taxonomy" id="578458"/>
    <lineage>
        <taxon>Eukaryota</taxon>
        <taxon>Fungi</taxon>
        <taxon>Dikarya</taxon>
        <taxon>Basidiomycota</taxon>
        <taxon>Agaricomycotina</taxon>
        <taxon>Agaricomycetes</taxon>
        <taxon>Agaricomycetidae</taxon>
        <taxon>Agaricales</taxon>
        <taxon>Schizophyllaceae</taxon>
        <taxon>Schizophyllum</taxon>
    </lineage>
</organism>
<feature type="transmembrane region" description="Helical" evidence="2">
    <location>
        <begin position="98"/>
        <end position="115"/>
    </location>
</feature>
<sequence length="952" mass="106407">MPAILGSNLSTQTDSPAADAFNEETENRSNRPKEGSAGRQRGRKQAKAANPYDYEQKYEEDAYGEELGSNARFWHVLLDEGQVYDAELVDGWRDTLDVLLVFAGLFSAVVTTFVVQSSQALQPDYAQISVSLLAEMLAMQRAWAAGSSVDDVPRSSLALDAVSASALDYWCNGLWYISLSLSMSAALMAVLVKQWILAYNSNVSGTPKQQALARQFRLIGVERWNVPLIVGLLPMLLHISLLLFFVGLSLYVFTLDSAIAWIIVALAIAVYLLYVVANILPMFDSQCPYKTPLSHYGYIGLRYTLNGLFGWVGRIDPDDLPGPSTSTRSLSPIARVRRWGSLALRSGASLIAPLARLLSLSTASTPRTREALAISRNETPLLIECLTWVHATSSNPSAVSITVQAISGLPADVAATRLVHNEMFREVLQRLETVIRTPDNEEMWTTCERLLRSLLFLVVPNRDEVRLFMVTRSCLALVQHRRASAQLQGAVLAFATDADDLHRITGASANDVLPLPFIHVAAPEDLRLHRAVWDRVLPYLSQNADLSRTDAVHLAIYIWQHAESHLETNVKSLLWASDVSKRVADAPPQDVRLDFVFAIHGLLCGKDCTEGSTSEFQIEEIVQELLPHLLRVALECLATAAKKIDTDTAEPPRWEFHAELHRKELNFLHDISVGLSATSSDAQVEQFVETISKLVKVSFWPLDCRAGLLDFFSTPPYPAVRPLMRDLVYLLNASLNEREWRTERVFRQLFNIVASRPDEAVDVLLEDDIIAALWPQLKLVILAYNRREPGSNRFDGFVRILSTYMWYIVTVLPDEDVAHYFDYLARSDDLAEPDEAPRNHLTWCILLDILAPSDPNDGRSFHAALSELARRMAKSHAADWAGALSSVALHWRFAMPSIQNSIATESGRRRYHELSNELDISGNFAAAEIRLPQWDEQMDEAEATRIEGHETQ</sequence>
<dbReference type="VEuPathDB" id="FungiDB:SCHCODRAFT_02482150"/>
<dbReference type="HOGENOM" id="CLU_279151_0_0_1"/>
<evidence type="ECO:0000259" key="3">
    <source>
        <dbReference type="Pfam" id="PF20153"/>
    </source>
</evidence>
<dbReference type="AlphaFoldDB" id="D8PUG3"/>
<name>D8PUG3_SCHCM</name>
<gene>
    <name evidence="4" type="ORF">SCHCODRAFT_104914</name>
</gene>
<feature type="region of interest" description="Disordered" evidence="1">
    <location>
        <begin position="1"/>
        <end position="51"/>
    </location>
</feature>